<dbReference type="Gene3D" id="2.120.10.30">
    <property type="entry name" value="TolB, C-terminal domain"/>
    <property type="match status" value="1"/>
</dbReference>
<evidence type="ECO:0000313" key="3">
    <source>
        <dbReference type="EMBL" id="KAH3803077.1"/>
    </source>
</evidence>
<dbReference type="PANTHER" id="PTHR25462:SF296">
    <property type="entry name" value="MEIOTIC P26, ISOFORM F"/>
    <property type="match status" value="1"/>
</dbReference>
<dbReference type="InterPro" id="IPR047153">
    <property type="entry name" value="TRIM45/56/19-like"/>
</dbReference>
<feature type="domain" description="B box-type" evidence="2">
    <location>
        <begin position="66"/>
        <end position="107"/>
    </location>
</feature>
<dbReference type="EMBL" id="JAIWYP010000007">
    <property type="protein sequence ID" value="KAH3803077.1"/>
    <property type="molecule type" value="Genomic_DNA"/>
</dbReference>
<comment type="caution">
    <text evidence="3">The sequence shown here is derived from an EMBL/GenBank/DDBJ whole genome shotgun (WGS) entry which is preliminary data.</text>
</comment>
<name>A0A9D4JCP0_DREPO</name>
<reference evidence="3" key="1">
    <citation type="journal article" date="2019" name="bioRxiv">
        <title>The Genome of the Zebra Mussel, Dreissena polymorpha: A Resource for Invasive Species Research.</title>
        <authorList>
            <person name="McCartney M.A."/>
            <person name="Auch B."/>
            <person name="Kono T."/>
            <person name="Mallez S."/>
            <person name="Zhang Y."/>
            <person name="Obille A."/>
            <person name="Becker A."/>
            <person name="Abrahante J.E."/>
            <person name="Garbe J."/>
            <person name="Badalamenti J.P."/>
            <person name="Herman A."/>
            <person name="Mangelson H."/>
            <person name="Liachko I."/>
            <person name="Sullivan S."/>
            <person name="Sone E.D."/>
            <person name="Koren S."/>
            <person name="Silverstein K.A.T."/>
            <person name="Beckman K.B."/>
            <person name="Gohl D.M."/>
        </authorList>
    </citation>
    <scope>NUCLEOTIDE SEQUENCE</scope>
    <source>
        <strain evidence="3">Duluth1</strain>
        <tissue evidence="3">Whole animal</tissue>
    </source>
</reference>
<dbReference type="InterPro" id="IPR000315">
    <property type="entry name" value="Znf_B-box"/>
</dbReference>
<sequence>MSSKQYLCGPCLEEKAEIEGVVYCKECDEPLCGQCKQDHLKIKVSKHHTLCDIADVPPQEIKELLKSLLACPNHEKEEVVYLCKDHDMTCCNKCAMADHRKCEEVKVLSDILNDIKVDCSGLKTVLHDFQQQGERLLEHERNHEELVFEIENQALCSLQTIKQKLLDIYAQLENEVLSAIADKKKVIGDKIKTNNEKACQFLSDIKQQSTYIELVEKFGMNEHVVLLQRRLEKDSVCRMKSAVCELEKSRSKSCFKCVEDTSFDSLLIEVKNSLRIENLTCDVSETGSDTDNSQYKPYTERILQRQCTKDLSTIPLFFDKETRPDPGSCIWIDKYIVIALHKVNALLVIEEDSDFVLSKFNCDVTPWSVSKTGPTDMVISLPLASKISFAQLRYGNVHVITELRTRIPYYDVTRNATLNQYICMSNTKRQIDILNNNGTLLREISLSSEIKECALSSFSFCNFNLHNLVIIISNFVKKTLMALNLNGEKVFEYKHQDLLGVHKIAFDPCGNVYAPTCLLRIHQISPSGQYIRSLPLGTETELPFGICFNNTFDKIAVSGGHVSLNPYLRVYKFT</sequence>
<keyword evidence="1" id="KW-0479">Metal-binding</keyword>
<dbReference type="Proteomes" id="UP000828390">
    <property type="component" value="Unassembled WGS sequence"/>
</dbReference>
<dbReference type="PANTHER" id="PTHR25462">
    <property type="entry name" value="BONUS, ISOFORM C-RELATED"/>
    <property type="match status" value="1"/>
</dbReference>
<keyword evidence="4" id="KW-1185">Reference proteome</keyword>
<dbReference type="PROSITE" id="PS50119">
    <property type="entry name" value="ZF_BBOX"/>
    <property type="match status" value="2"/>
</dbReference>
<dbReference type="SUPFAM" id="SSF101898">
    <property type="entry name" value="NHL repeat"/>
    <property type="match status" value="1"/>
</dbReference>
<accession>A0A9D4JCP0</accession>
<evidence type="ECO:0000256" key="1">
    <source>
        <dbReference type="PROSITE-ProRule" id="PRU00024"/>
    </source>
</evidence>
<gene>
    <name evidence="3" type="ORF">DPMN_156777</name>
</gene>
<evidence type="ECO:0000259" key="2">
    <source>
        <dbReference type="PROSITE" id="PS50119"/>
    </source>
</evidence>
<dbReference type="Gene3D" id="3.30.160.60">
    <property type="entry name" value="Classic Zinc Finger"/>
    <property type="match status" value="1"/>
</dbReference>
<dbReference type="InterPro" id="IPR011042">
    <property type="entry name" value="6-blade_b-propeller_TolB-like"/>
</dbReference>
<protein>
    <recommendedName>
        <fullName evidence="2">B box-type domain-containing protein</fullName>
    </recommendedName>
</protein>
<dbReference type="AlphaFoldDB" id="A0A9D4JCP0"/>
<dbReference type="GO" id="GO:0008270">
    <property type="term" value="F:zinc ion binding"/>
    <property type="evidence" value="ECO:0007669"/>
    <property type="project" value="UniProtKB-KW"/>
</dbReference>
<evidence type="ECO:0000313" key="4">
    <source>
        <dbReference type="Proteomes" id="UP000828390"/>
    </source>
</evidence>
<proteinExistence type="predicted"/>
<reference evidence="3" key="2">
    <citation type="submission" date="2020-11" db="EMBL/GenBank/DDBJ databases">
        <authorList>
            <person name="McCartney M.A."/>
            <person name="Auch B."/>
            <person name="Kono T."/>
            <person name="Mallez S."/>
            <person name="Becker A."/>
            <person name="Gohl D.M."/>
            <person name="Silverstein K.A.T."/>
            <person name="Koren S."/>
            <person name="Bechman K.B."/>
            <person name="Herman A."/>
            <person name="Abrahante J.E."/>
            <person name="Garbe J."/>
        </authorList>
    </citation>
    <scope>NUCLEOTIDE SEQUENCE</scope>
    <source>
        <strain evidence="3">Duluth1</strain>
        <tissue evidence="3">Whole animal</tissue>
    </source>
</reference>
<keyword evidence="1" id="KW-0863">Zinc-finger</keyword>
<dbReference type="CDD" id="cd19757">
    <property type="entry name" value="Bbox1"/>
    <property type="match status" value="1"/>
</dbReference>
<organism evidence="3 4">
    <name type="scientific">Dreissena polymorpha</name>
    <name type="common">Zebra mussel</name>
    <name type="synonym">Mytilus polymorpha</name>
    <dbReference type="NCBI Taxonomy" id="45954"/>
    <lineage>
        <taxon>Eukaryota</taxon>
        <taxon>Metazoa</taxon>
        <taxon>Spiralia</taxon>
        <taxon>Lophotrochozoa</taxon>
        <taxon>Mollusca</taxon>
        <taxon>Bivalvia</taxon>
        <taxon>Autobranchia</taxon>
        <taxon>Heteroconchia</taxon>
        <taxon>Euheterodonta</taxon>
        <taxon>Imparidentia</taxon>
        <taxon>Neoheterodontei</taxon>
        <taxon>Myida</taxon>
        <taxon>Dreissenoidea</taxon>
        <taxon>Dreissenidae</taxon>
        <taxon>Dreissena</taxon>
    </lineage>
</organism>
<keyword evidence="1" id="KW-0862">Zinc</keyword>
<feature type="domain" description="B box-type" evidence="2">
    <location>
        <begin position="3"/>
        <end position="53"/>
    </location>
</feature>